<accession>C1CWH5</accession>
<evidence type="ECO:0000256" key="1">
    <source>
        <dbReference type="ARBA" id="ARBA00001974"/>
    </source>
</evidence>
<dbReference type="Proteomes" id="UP000002208">
    <property type="component" value="Chromosome"/>
</dbReference>
<dbReference type="Gene3D" id="3.50.50.60">
    <property type="entry name" value="FAD/NAD(P)-binding domain"/>
    <property type="match status" value="1"/>
</dbReference>
<evidence type="ECO:0000256" key="3">
    <source>
        <dbReference type="PIRSR" id="PIRSR601613-1"/>
    </source>
</evidence>
<gene>
    <name evidence="5" type="ordered locus">Deide_15780</name>
</gene>
<dbReference type="PRINTS" id="PR00757">
    <property type="entry name" value="AMINEOXDASEF"/>
</dbReference>
<dbReference type="eggNOG" id="COG1232">
    <property type="taxonomic scope" value="Bacteria"/>
</dbReference>
<dbReference type="KEGG" id="ddr:Deide_15780"/>
<reference evidence="5 6" key="1">
    <citation type="journal article" date="2009" name="PLoS Genet.">
        <title>Alliance of proteomics and genomics to unravel the specificities of Sahara bacterium Deinococcus deserti.</title>
        <authorList>
            <person name="de Groot A."/>
            <person name="Dulermo R."/>
            <person name="Ortet P."/>
            <person name="Blanchard L."/>
            <person name="Guerin P."/>
            <person name="Fernandez B."/>
            <person name="Vacherie B."/>
            <person name="Dossat C."/>
            <person name="Jolivet E."/>
            <person name="Siguier P."/>
            <person name="Chandler M."/>
            <person name="Barakat M."/>
            <person name="Dedieu A."/>
            <person name="Barbe V."/>
            <person name="Heulin T."/>
            <person name="Sommer S."/>
            <person name="Achouak W."/>
            <person name="Armengaud J."/>
        </authorList>
    </citation>
    <scope>NUCLEOTIDE SEQUENCE [LARGE SCALE GENOMIC DNA]</scope>
    <source>
        <strain evidence="6">DSM 17065 / CIP 109153 / LMG 22923 / VCD115</strain>
    </source>
</reference>
<keyword evidence="6" id="KW-1185">Reference proteome</keyword>
<evidence type="ECO:0000256" key="2">
    <source>
        <dbReference type="ARBA" id="ARBA00023002"/>
    </source>
</evidence>
<dbReference type="PaxDb" id="546414-Deide_15780"/>
<dbReference type="Pfam" id="PF01593">
    <property type="entry name" value="Amino_oxidase"/>
    <property type="match status" value="1"/>
</dbReference>
<comment type="cofactor">
    <cofactor evidence="1">
        <name>FAD</name>
        <dbReference type="ChEBI" id="CHEBI:57692"/>
    </cofactor>
</comment>
<organism evidence="5 6">
    <name type="scientific">Deinococcus deserti (strain DSM 17065 / CIP 109153 / LMG 22923 / VCD115)</name>
    <dbReference type="NCBI Taxonomy" id="546414"/>
    <lineage>
        <taxon>Bacteria</taxon>
        <taxon>Thermotogati</taxon>
        <taxon>Deinococcota</taxon>
        <taxon>Deinococci</taxon>
        <taxon>Deinococcales</taxon>
        <taxon>Deinococcaceae</taxon>
        <taxon>Deinococcus</taxon>
    </lineage>
</organism>
<dbReference type="InterPro" id="IPR001613">
    <property type="entry name" value="Flavin_amine_oxidase"/>
</dbReference>
<dbReference type="InterPro" id="IPR002937">
    <property type="entry name" value="Amino_oxidase"/>
</dbReference>
<dbReference type="PANTHER" id="PTHR42841">
    <property type="entry name" value="AMINE OXIDASE"/>
    <property type="match status" value="1"/>
</dbReference>
<dbReference type="AlphaFoldDB" id="C1CWH5"/>
<evidence type="ECO:0000313" key="6">
    <source>
        <dbReference type="Proteomes" id="UP000002208"/>
    </source>
</evidence>
<dbReference type="OrthoDB" id="9767561at2"/>
<dbReference type="InterPro" id="IPR036188">
    <property type="entry name" value="FAD/NAD-bd_sf"/>
</dbReference>
<name>C1CWH5_DEIDV</name>
<dbReference type="HOGENOM" id="CLU_039679_0_0_0"/>
<proteinExistence type="predicted"/>
<sequence length="422" mass="44565">MLDVLVVGGGLAGLSAARVLRRAGQRVRVVEAAPHPGGRVTTRVVDGFTLDAGYQVLFPAYPAVQRQLDLAALDLVPLPSGAAIRRGTRVDVLGDPLRDPAGLPGTLTTRVIPLGDKLRLARLALQLRSPAPHALLRGPDETTEAYLKRQGFSDISLDTFFRPFFGGIFLGRDLSTSARLFRYYFRMLIDGGAAVPRAGMGAIAEQLAAGLEIDTGVRVRRLAPHGAHVTAETSAGDLDARQVIVATDPFAAQELTGEPTARGRVGSTYLYYATAQAIDSETRLLLNAVSGGLINNAQWISQAVPGRAPAGQHLLTVSVLGEPDLDDATLDLQVRAELAGWYGNSNVGTLRLLHIERIGYAQFPQPPEFAATLPGHATRLSGVLLASEVTSMSSLQGALESGEKAAAIVLGDLAAQSRPRGA</sequence>
<dbReference type="RefSeq" id="WP_012693665.1">
    <property type="nucleotide sequence ID" value="NC_012526.1"/>
</dbReference>
<evidence type="ECO:0000259" key="4">
    <source>
        <dbReference type="Pfam" id="PF01593"/>
    </source>
</evidence>
<feature type="binding site" evidence="3">
    <location>
        <begin position="31"/>
        <end position="32"/>
    </location>
    <ligand>
        <name>FAD</name>
        <dbReference type="ChEBI" id="CHEBI:57692"/>
    </ligand>
</feature>
<dbReference type="STRING" id="546414.Deide_15780"/>
<protein>
    <submittedName>
        <fullName evidence="5">Putative Amine oxidase (Flavin containing amine oxidoreductase)</fullName>
    </submittedName>
</protein>
<evidence type="ECO:0000313" key="5">
    <source>
        <dbReference type="EMBL" id="ACO46542.1"/>
    </source>
</evidence>
<dbReference type="SUPFAM" id="SSF51905">
    <property type="entry name" value="FAD/NAD(P)-binding domain"/>
    <property type="match status" value="1"/>
</dbReference>
<keyword evidence="2" id="KW-0560">Oxidoreductase</keyword>
<dbReference type="EMBL" id="CP001114">
    <property type="protein sequence ID" value="ACO46542.1"/>
    <property type="molecule type" value="Genomic_DNA"/>
</dbReference>
<feature type="domain" description="Amine oxidase" evidence="4">
    <location>
        <begin position="11"/>
        <end position="410"/>
    </location>
</feature>
<dbReference type="GO" id="GO:0016491">
    <property type="term" value="F:oxidoreductase activity"/>
    <property type="evidence" value="ECO:0007669"/>
    <property type="project" value="UniProtKB-KW"/>
</dbReference>